<dbReference type="KEGG" id="pbp:STSP1_00541"/>
<dbReference type="SUPFAM" id="SSF53041">
    <property type="entry name" value="Resolvase-like"/>
    <property type="match status" value="1"/>
</dbReference>
<dbReference type="InterPro" id="IPR036162">
    <property type="entry name" value="Resolvase-like_N_sf"/>
</dbReference>
<dbReference type="GO" id="GO:0003677">
    <property type="term" value="F:DNA binding"/>
    <property type="evidence" value="ECO:0007669"/>
    <property type="project" value="InterPro"/>
</dbReference>
<dbReference type="Gene3D" id="3.90.1750.20">
    <property type="entry name" value="Putative Large Serine Recombinase, Chain B, Domain 2"/>
    <property type="match status" value="1"/>
</dbReference>
<dbReference type="Pfam" id="PF07508">
    <property type="entry name" value="Recombinase"/>
    <property type="match status" value="1"/>
</dbReference>
<dbReference type="PROSITE" id="PS51736">
    <property type="entry name" value="RECOMBINASES_3"/>
    <property type="match status" value="1"/>
</dbReference>
<sequence>MTQAVIYTRFSPRKNAEDSRSCETQEKLCRKYCKDSGFDVKAVFRDEALSGKDLDRPGLWQAIERIRKGDVLVVYRHDRLARDVYLSEVIRRAVKKAGGHIEAVNGGGGNGESNEEVLIRQVLAAFAEYERKVIALRTKYSMLAHQKAGRRMSNHPPYGYKPAPEDSSRLVEDENEQLVIKKVIELRKQGMGWSAIARWLNENGFPARAKKWSHVAIMRIIERYAPGLKNR</sequence>
<dbReference type="Proteomes" id="UP000193334">
    <property type="component" value="Chromosome"/>
</dbReference>
<accession>A0A1W6LK49</accession>
<dbReference type="Pfam" id="PF00239">
    <property type="entry name" value="Resolvase"/>
    <property type="match status" value="1"/>
</dbReference>
<dbReference type="PANTHER" id="PTHR30461">
    <property type="entry name" value="DNA-INVERTASE FROM LAMBDOID PROPHAGE"/>
    <property type="match status" value="1"/>
</dbReference>
<dbReference type="PANTHER" id="PTHR30461:SF23">
    <property type="entry name" value="DNA RECOMBINASE-RELATED"/>
    <property type="match status" value="1"/>
</dbReference>
<dbReference type="PROSITE" id="PS51737">
    <property type="entry name" value="RECOMBINASE_DNA_BIND"/>
    <property type="match status" value="1"/>
</dbReference>
<dbReference type="EMBL" id="CP021023">
    <property type="protein sequence ID" value="ARN56168.1"/>
    <property type="molecule type" value="Genomic_DNA"/>
</dbReference>
<dbReference type="InterPro" id="IPR011109">
    <property type="entry name" value="DNA_bind_recombinase_dom"/>
</dbReference>
<organism evidence="3 4">
    <name type="scientific">Sedimentisphaera salicampi</name>
    <dbReference type="NCBI Taxonomy" id="1941349"/>
    <lineage>
        <taxon>Bacteria</taxon>
        <taxon>Pseudomonadati</taxon>
        <taxon>Planctomycetota</taxon>
        <taxon>Phycisphaerae</taxon>
        <taxon>Sedimentisphaerales</taxon>
        <taxon>Sedimentisphaeraceae</taxon>
        <taxon>Sedimentisphaera</taxon>
    </lineage>
</organism>
<dbReference type="InterPro" id="IPR038109">
    <property type="entry name" value="DNA_bind_recomb_sf"/>
</dbReference>
<dbReference type="CDD" id="cd00338">
    <property type="entry name" value="Ser_Recombinase"/>
    <property type="match status" value="1"/>
</dbReference>
<dbReference type="InterPro" id="IPR050639">
    <property type="entry name" value="SSR_resolvase"/>
</dbReference>
<name>A0A1W6LK49_9BACT</name>
<dbReference type="Gene3D" id="3.40.50.1390">
    <property type="entry name" value="Resolvase, N-terminal catalytic domain"/>
    <property type="match status" value="1"/>
</dbReference>
<feature type="domain" description="Recombinase" evidence="2">
    <location>
        <begin position="157"/>
        <end position="231"/>
    </location>
</feature>
<gene>
    <name evidence="3" type="primary">hin</name>
    <name evidence="3" type="ORF">STSP1_00541</name>
</gene>
<feature type="domain" description="Resolvase/invertase-type recombinase catalytic" evidence="1">
    <location>
        <begin position="3"/>
        <end position="149"/>
    </location>
</feature>
<keyword evidence="4" id="KW-1185">Reference proteome</keyword>
<evidence type="ECO:0000313" key="3">
    <source>
        <dbReference type="EMBL" id="ARN56168.1"/>
    </source>
</evidence>
<evidence type="ECO:0000259" key="2">
    <source>
        <dbReference type="PROSITE" id="PS51737"/>
    </source>
</evidence>
<evidence type="ECO:0000313" key="4">
    <source>
        <dbReference type="Proteomes" id="UP000193334"/>
    </source>
</evidence>
<dbReference type="RefSeq" id="WP_085754882.1">
    <property type="nucleotide sequence ID" value="NZ_CP021023.1"/>
</dbReference>
<proteinExistence type="predicted"/>
<protein>
    <submittedName>
        <fullName evidence="3">DNA-invertase hin</fullName>
    </submittedName>
</protein>
<dbReference type="STRING" id="1941349.STSP1_00541"/>
<reference evidence="4" key="1">
    <citation type="submission" date="2017-04" db="EMBL/GenBank/DDBJ databases">
        <title>Comparative genomics and description of representatives of a novel lineage of planctomycetes thriving in anoxic sediments.</title>
        <authorList>
            <person name="Spring S."/>
            <person name="Bunk B."/>
            <person name="Sproer C."/>
        </authorList>
    </citation>
    <scope>NUCLEOTIDE SEQUENCE [LARGE SCALE GENOMIC DNA]</scope>
    <source>
        <strain evidence="4">ST-PulAB-D4</strain>
    </source>
</reference>
<dbReference type="AlphaFoldDB" id="A0A1W6LK49"/>
<dbReference type="GO" id="GO:0000150">
    <property type="term" value="F:DNA strand exchange activity"/>
    <property type="evidence" value="ECO:0007669"/>
    <property type="project" value="InterPro"/>
</dbReference>
<dbReference type="InterPro" id="IPR006119">
    <property type="entry name" value="Resolv_N"/>
</dbReference>
<evidence type="ECO:0000259" key="1">
    <source>
        <dbReference type="PROSITE" id="PS51736"/>
    </source>
</evidence>
<dbReference type="SMART" id="SM00857">
    <property type="entry name" value="Resolvase"/>
    <property type="match status" value="1"/>
</dbReference>